<protein>
    <submittedName>
        <fullName evidence="1">Uncharacterized protein</fullName>
    </submittedName>
</protein>
<reference evidence="1 2" key="1">
    <citation type="journal article" date="2014" name="Int. J. Syst. Evol. Microbiol.">
        <title>Complete genome sequence of Corynebacterium casei LMG S-19264T (=DSM 44701T), isolated from a smear-ripened cheese.</title>
        <authorList>
            <consortium name="US DOE Joint Genome Institute (JGI-PGF)"/>
            <person name="Walter F."/>
            <person name="Albersmeier A."/>
            <person name="Kalinowski J."/>
            <person name="Ruckert C."/>
        </authorList>
    </citation>
    <scope>NUCLEOTIDE SEQUENCE [LARGE SCALE GENOMIC DNA]</scope>
    <source>
        <strain evidence="1 2">CGMCC 1.9161</strain>
    </source>
</reference>
<name>A0A917Q630_9HYPH</name>
<proteinExistence type="predicted"/>
<dbReference type="RefSeq" id="WP_188911892.1">
    <property type="nucleotide sequence ID" value="NZ_BMMF01000004.1"/>
</dbReference>
<sequence length="139" mass="15801">MAITGGPFFAVEFDVNLSVAAFHGWRIACRNVLDHRRRESRWWRSFGLWIWLSADGRLRGFVACPEITEAEFLDGLARRWPVSLQLVPPGGLRDHVTAVVSPGRIAPVESSRYQHVRLAVWPRRARSCRATRQTAPLPT</sequence>
<dbReference type="EMBL" id="BMMF01000004">
    <property type="protein sequence ID" value="GGK28417.1"/>
    <property type="molecule type" value="Genomic_DNA"/>
</dbReference>
<dbReference type="AlphaFoldDB" id="A0A917Q630"/>
<gene>
    <name evidence="1" type="ORF">GCM10011322_13610</name>
</gene>
<comment type="caution">
    <text evidence="1">The sequence shown here is derived from an EMBL/GenBank/DDBJ whole genome shotgun (WGS) entry which is preliminary data.</text>
</comment>
<evidence type="ECO:0000313" key="2">
    <source>
        <dbReference type="Proteomes" id="UP000600449"/>
    </source>
</evidence>
<evidence type="ECO:0000313" key="1">
    <source>
        <dbReference type="EMBL" id="GGK28417.1"/>
    </source>
</evidence>
<accession>A0A917Q630</accession>
<keyword evidence="2" id="KW-1185">Reference proteome</keyword>
<dbReference type="Proteomes" id="UP000600449">
    <property type="component" value="Unassembled WGS sequence"/>
</dbReference>
<organism evidence="1 2">
    <name type="scientific">Salinarimonas ramus</name>
    <dbReference type="NCBI Taxonomy" id="690164"/>
    <lineage>
        <taxon>Bacteria</taxon>
        <taxon>Pseudomonadati</taxon>
        <taxon>Pseudomonadota</taxon>
        <taxon>Alphaproteobacteria</taxon>
        <taxon>Hyphomicrobiales</taxon>
        <taxon>Salinarimonadaceae</taxon>
        <taxon>Salinarimonas</taxon>
    </lineage>
</organism>